<reference evidence="8" key="2">
    <citation type="submission" date="2022-06" db="EMBL/GenBank/DDBJ databases">
        <title>Xiashengella guii gen. nov. sp. nov., a bacterium isolated form anaerobic digestion tank.</title>
        <authorList>
            <person name="Huang H."/>
        </authorList>
    </citation>
    <scope>NUCLEOTIDE SEQUENCE</scope>
    <source>
        <strain evidence="8">Ai-910</strain>
    </source>
</reference>
<dbReference type="InterPro" id="IPR039420">
    <property type="entry name" value="WalR-like"/>
</dbReference>
<dbReference type="Proteomes" id="UP001056426">
    <property type="component" value="Chromosome"/>
</dbReference>
<gene>
    <name evidence="8" type="ORF">M9189_12810</name>
</gene>
<dbReference type="GO" id="GO:0000156">
    <property type="term" value="F:phosphorelay response regulator activity"/>
    <property type="evidence" value="ECO:0007669"/>
    <property type="project" value="TreeGrafter"/>
</dbReference>
<evidence type="ECO:0000259" key="7">
    <source>
        <dbReference type="PROSITE" id="PS51755"/>
    </source>
</evidence>
<dbReference type="CDD" id="cd17574">
    <property type="entry name" value="REC_OmpR"/>
    <property type="match status" value="1"/>
</dbReference>
<dbReference type="PROSITE" id="PS50110">
    <property type="entry name" value="RESPONSE_REGULATORY"/>
    <property type="match status" value="1"/>
</dbReference>
<evidence type="ECO:0000313" key="8">
    <source>
        <dbReference type="EMBL" id="URW79724.1"/>
    </source>
</evidence>
<feature type="DNA-binding region" description="OmpR/PhoB-type" evidence="5">
    <location>
        <begin position="132"/>
        <end position="229"/>
    </location>
</feature>
<dbReference type="PROSITE" id="PS51755">
    <property type="entry name" value="OMPR_PHOB"/>
    <property type="match status" value="1"/>
</dbReference>
<dbReference type="Pfam" id="PF00072">
    <property type="entry name" value="Response_reg"/>
    <property type="match status" value="1"/>
</dbReference>
<dbReference type="GO" id="GO:0005829">
    <property type="term" value="C:cytosol"/>
    <property type="evidence" value="ECO:0007669"/>
    <property type="project" value="TreeGrafter"/>
</dbReference>
<dbReference type="GO" id="GO:0032993">
    <property type="term" value="C:protein-DNA complex"/>
    <property type="evidence" value="ECO:0007669"/>
    <property type="project" value="TreeGrafter"/>
</dbReference>
<dbReference type="GO" id="GO:0000976">
    <property type="term" value="F:transcription cis-regulatory region binding"/>
    <property type="evidence" value="ECO:0007669"/>
    <property type="project" value="TreeGrafter"/>
</dbReference>
<proteinExistence type="predicted"/>
<dbReference type="InterPro" id="IPR011006">
    <property type="entry name" value="CheY-like_superfamily"/>
</dbReference>
<dbReference type="CDD" id="cd00383">
    <property type="entry name" value="trans_reg_C"/>
    <property type="match status" value="1"/>
</dbReference>
<organism evidence="8 9">
    <name type="scientific">Xiashengella succiniciproducens</name>
    <dbReference type="NCBI Taxonomy" id="2949635"/>
    <lineage>
        <taxon>Bacteria</taxon>
        <taxon>Pseudomonadati</taxon>
        <taxon>Bacteroidota</taxon>
        <taxon>Bacteroidia</taxon>
        <taxon>Marinilabiliales</taxon>
        <taxon>Marinilabiliaceae</taxon>
        <taxon>Xiashengella</taxon>
    </lineage>
</organism>
<dbReference type="AlphaFoldDB" id="A0A9J6ZP88"/>
<evidence type="ECO:0000259" key="6">
    <source>
        <dbReference type="PROSITE" id="PS50110"/>
    </source>
</evidence>
<evidence type="ECO:0000256" key="3">
    <source>
        <dbReference type="ARBA" id="ARBA00023125"/>
    </source>
</evidence>
<evidence type="ECO:0000256" key="5">
    <source>
        <dbReference type="PROSITE-ProRule" id="PRU01091"/>
    </source>
</evidence>
<dbReference type="Gene3D" id="3.40.50.2300">
    <property type="match status" value="1"/>
</dbReference>
<keyword evidence="9" id="KW-1185">Reference proteome</keyword>
<dbReference type="EMBL" id="CP098400">
    <property type="protein sequence ID" value="URW79724.1"/>
    <property type="molecule type" value="Genomic_DNA"/>
</dbReference>
<keyword evidence="3 5" id="KW-0238">DNA-binding</keyword>
<reference evidence="8" key="1">
    <citation type="submission" date="2022-05" db="EMBL/GenBank/DDBJ databases">
        <authorList>
            <person name="Sun X."/>
        </authorList>
    </citation>
    <scope>NUCLEOTIDE SEQUENCE</scope>
    <source>
        <strain evidence="8">Ai-910</strain>
    </source>
</reference>
<dbReference type="GO" id="GO:0006355">
    <property type="term" value="P:regulation of DNA-templated transcription"/>
    <property type="evidence" value="ECO:0007669"/>
    <property type="project" value="InterPro"/>
</dbReference>
<feature type="domain" description="OmpR/PhoB-type" evidence="7">
    <location>
        <begin position="132"/>
        <end position="229"/>
    </location>
</feature>
<dbReference type="SMART" id="SM00862">
    <property type="entry name" value="Trans_reg_C"/>
    <property type="match status" value="1"/>
</dbReference>
<keyword evidence="1 4" id="KW-0597">Phosphoprotein</keyword>
<dbReference type="RefSeq" id="WP_250723804.1">
    <property type="nucleotide sequence ID" value="NZ_CP098400.1"/>
</dbReference>
<dbReference type="PANTHER" id="PTHR48111:SF40">
    <property type="entry name" value="PHOSPHATE REGULON TRANSCRIPTIONAL REGULATORY PROTEIN PHOB"/>
    <property type="match status" value="1"/>
</dbReference>
<evidence type="ECO:0000256" key="4">
    <source>
        <dbReference type="PROSITE-ProRule" id="PRU00169"/>
    </source>
</evidence>
<dbReference type="Gene3D" id="6.10.250.690">
    <property type="match status" value="1"/>
</dbReference>
<dbReference type="InterPro" id="IPR036388">
    <property type="entry name" value="WH-like_DNA-bd_sf"/>
</dbReference>
<dbReference type="Pfam" id="PF00486">
    <property type="entry name" value="Trans_reg_C"/>
    <property type="match status" value="1"/>
</dbReference>
<dbReference type="InterPro" id="IPR016032">
    <property type="entry name" value="Sig_transdc_resp-reg_C-effctor"/>
</dbReference>
<name>A0A9J6ZP88_9BACT</name>
<feature type="domain" description="Response regulatory" evidence="6">
    <location>
        <begin position="4"/>
        <end position="118"/>
    </location>
</feature>
<dbReference type="PANTHER" id="PTHR48111">
    <property type="entry name" value="REGULATOR OF RPOS"/>
    <property type="match status" value="1"/>
</dbReference>
<keyword evidence="2" id="KW-0902">Two-component regulatory system</keyword>
<evidence type="ECO:0000256" key="2">
    <source>
        <dbReference type="ARBA" id="ARBA00023012"/>
    </source>
</evidence>
<dbReference type="KEGG" id="alkq:M9189_12810"/>
<dbReference type="Gene3D" id="1.10.10.10">
    <property type="entry name" value="Winged helix-like DNA-binding domain superfamily/Winged helix DNA-binding domain"/>
    <property type="match status" value="1"/>
</dbReference>
<dbReference type="InterPro" id="IPR001789">
    <property type="entry name" value="Sig_transdc_resp-reg_receiver"/>
</dbReference>
<protein>
    <submittedName>
        <fullName evidence="8">Response regulator transcription factor</fullName>
    </submittedName>
</protein>
<dbReference type="SUPFAM" id="SSF46894">
    <property type="entry name" value="C-terminal effector domain of the bipartite response regulators"/>
    <property type="match status" value="1"/>
</dbReference>
<dbReference type="SUPFAM" id="SSF52172">
    <property type="entry name" value="CheY-like"/>
    <property type="match status" value="1"/>
</dbReference>
<sequence>MDNKILVIEDDPSMGFLLKEFLSANDFEVTLCKDGDSGLTAFRSSGAGFCIIDVMLPGIDGFTLAERIRKENKLVPIIFLTARSLKQDILKGFSLGGDDYITKPFDEDELLCRINAIRNRYSLGSPATSIFMEPVSIGSYAFDIQNQCLIFEDEKERLTYRECDVLRMLCENKNNIVRRSDLLQKYWGKDDYFNGRSLDVFITRLRKRLGKDPSVRIENVPKVGFILSDQSK</sequence>
<accession>A0A9J6ZP88</accession>
<feature type="modified residue" description="4-aspartylphosphate" evidence="4">
    <location>
        <position position="53"/>
    </location>
</feature>
<evidence type="ECO:0000256" key="1">
    <source>
        <dbReference type="ARBA" id="ARBA00022553"/>
    </source>
</evidence>
<evidence type="ECO:0000313" key="9">
    <source>
        <dbReference type="Proteomes" id="UP001056426"/>
    </source>
</evidence>
<dbReference type="InterPro" id="IPR001867">
    <property type="entry name" value="OmpR/PhoB-type_DNA-bd"/>
</dbReference>
<dbReference type="SMART" id="SM00448">
    <property type="entry name" value="REC"/>
    <property type="match status" value="1"/>
</dbReference>